<name>A0ABT9P9A3_9ACTN</name>
<feature type="region of interest" description="Disordered" evidence="1">
    <location>
        <begin position="1"/>
        <end position="20"/>
    </location>
</feature>
<dbReference type="InterPro" id="IPR045393">
    <property type="entry name" value="DUF6518"/>
</dbReference>
<keyword evidence="2" id="KW-0472">Membrane</keyword>
<dbReference type="Pfam" id="PF20128">
    <property type="entry name" value="DUF6518"/>
    <property type="match status" value="1"/>
</dbReference>
<feature type="transmembrane region" description="Helical" evidence="2">
    <location>
        <begin position="167"/>
        <end position="185"/>
    </location>
</feature>
<sequence>MTDLTAPGSAPDRFRETPGVPRQHRFGAVAEVTALSFLIGGFTAYAQGFLPEAIGPVANSASGWTIVTVALLWSVRARPPAAMVLGAVSFVLLTLGYTMASGLRGHTYDPTLFGLVGVVAGPVVGLATAWLREQGLRAALATAVLSGIGIGEALYGLTVIADSTSPVYWSIVGLGGAGLVGWTVLRRLHDSVSITLALGLTAVFAATFLVAYQRLGGF</sequence>
<dbReference type="RefSeq" id="WP_307247317.1">
    <property type="nucleotide sequence ID" value="NZ_JAUSQZ010000001.1"/>
</dbReference>
<evidence type="ECO:0000313" key="4">
    <source>
        <dbReference type="Proteomes" id="UP001235712"/>
    </source>
</evidence>
<comment type="caution">
    <text evidence="3">The sequence shown here is derived from an EMBL/GenBank/DDBJ whole genome shotgun (WGS) entry which is preliminary data.</text>
</comment>
<feature type="transmembrane region" description="Helical" evidence="2">
    <location>
        <begin position="112"/>
        <end position="131"/>
    </location>
</feature>
<proteinExistence type="predicted"/>
<dbReference type="Proteomes" id="UP001235712">
    <property type="component" value="Unassembled WGS sequence"/>
</dbReference>
<keyword evidence="2" id="KW-0812">Transmembrane</keyword>
<evidence type="ECO:0000256" key="1">
    <source>
        <dbReference type="SAM" id="MobiDB-lite"/>
    </source>
</evidence>
<evidence type="ECO:0000256" key="2">
    <source>
        <dbReference type="SAM" id="Phobius"/>
    </source>
</evidence>
<accession>A0ABT9P9A3</accession>
<feature type="transmembrane region" description="Helical" evidence="2">
    <location>
        <begin position="26"/>
        <end position="47"/>
    </location>
</feature>
<keyword evidence="2" id="KW-1133">Transmembrane helix</keyword>
<dbReference type="EMBL" id="JAUSQZ010000001">
    <property type="protein sequence ID" value="MDP9829279.1"/>
    <property type="molecule type" value="Genomic_DNA"/>
</dbReference>
<reference evidence="3 4" key="1">
    <citation type="submission" date="2023-07" db="EMBL/GenBank/DDBJ databases">
        <title>Sequencing the genomes of 1000 actinobacteria strains.</title>
        <authorList>
            <person name="Klenk H.-P."/>
        </authorList>
    </citation>
    <scope>NUCLEOTIDE SEQUENCE [LARGE SCALE GENOMIC DNA]</scope>
    <source>
        <strain evidence="3 4">DSM 44388</strain>
    </source>
</reference>
<feature type="transmembrane region" description="Helical" evidence="2">
    <location>
        <begin position="82"/>
        <end position="100"/>
    </location>
</feature>
<feature type="transmembrane region" description="Helical" evidence="2">
    <location>
        <begin position="53"/>
        <end position="75"/>
    </location>
</feature>
<keyword evidence="4" id="KW-1185">Reference proteome</keyword>
<feature type="transmembrane region" description="Helical" evidence="2">
    <location>
        <begin position="192"/>
        <end position="212"/>
    </location>
</feature>
<gene>
    <name evidence="3" type="ORF">J2S57_005028</name>
</gene>
<evidence type="ECO:0000313" key="3">
    <source>
        <dbReference type="EMBL" id="MDP9829279.1"/>
    </source>
</evidence>
<protein>
    <submittedName>
        <fullName evidence="3">Uncharacterized protein</fullName>
    </submittedName>
</protein>
<feature type="transmembrane region" description="Helical" evidence="2">
    <location>
        <begin position="138"/>
        <end position="161"/>
    </location>
</feature>
<organism evidence="3 4">
    <name type="scientific">Kineosporia succinea</name>
    <dbReference type="NCBI Taxonomy" id="84632"/>
    <lineage>
        <taxon>Bacteria</taxon>
        <taxon>Bacillati</taxon>
        <taxon>Actinomycetota</taxon>
        <taxon>Actinomycetes</taxon>
        <taxon>Kineosporiales</taxon>
        <taxon>Kineosporiaceae</taxon>
        <taxon>Kineosporia</taxon>
    </lineage>
</organism>